<dbReference type="InterPro" id="IPR050400">
    <property type="entry name" value="Bact_Cytoskel_RodZ"/>
</dbReference>
<dbReference type="PANTHER" id="PTHR34475">
    <property type="match status" value="1"/>
</dbReference>
<dbReference type="GO" id="GO:0003677">
    <property type="term" value="F:DNA binding"/>
    <property type="evidence" value="ECO:0007669"/>
    <property type="project" value="InterPro"/>
</dbReference>
<dbReference type="RefSeq" id="WP_173163740.1">
    <property type="nucleotide sequence ID" value="NZ_CP053716.1"/>
</dbReference>
<feature type="transmembrane region" description="Helical" evidence="2">
    <location>
        <begin position="206"/>
        <end position="227"/>
    </location>
</feature>
<dbReference type="AlphaFoldDB" id="A0A6M8J2V3"/>
<keyword evidence="2" id="KW-0812">Transmembrane</keyword>
<dbReference type="EMBL" id="CP053716">
    <property type="protein sequence ID" value="QKF06983.1"/>
    <property type="molecule type" value="Genomic_DNA"/>
</dbReference>
<dbReference type="Proteomes" id="UP000503297">
    <property type="component" value="Chromosome"/>
</dbReference>
<keyword evidence="2" id="KW-1133">Transmembrane helix</keyword>
<dbReference type="PANTHER" id="PTHR34475:SF1">
    <property type="entry name" value="CYTOSKELETON PROTEIN RODZ"/>
    <property type="match status" value="1"/>
</dbReference>
<feature type="region of interest" description="Disordered" evidence="1">
    <location>
        <begin position="147"/>
        <end position="196"/>
    </location>
</feature>
<dbReference type="Gene3D" id="1.10.260.40">
    <property type="entry name" value="lambda repressor-like DNA-binding domains"/>
    <property type="match status" value="1"/>
</dbReference>
<dbReference type="KEGG" id="bwa:HLV38_01715"/>
<protein>
    <submittedName>
        <fullName evidence="3">Helix-turn-helix domain-containing protein</fullName>
    </submittedName>
</protein>
<feature type="compositionally biased region" description="Low complexity" evidence="1">
    <location>
        <begin position="384"/>
        <end position="409"/>
    </location>
</feature>
<evidence type="ECO:0000313" key="3">
    <source>
        <dbReference type="EMBL" id="QKF06983.1"/>
    </source>
</evidence>
<sequence length="409" mass="43118">MTQKSAGQILQEARERQGLDLTTVARRLRIRADILRAIEESDFSAMPPRGYTRNMVNAYARLLGLNPTDIVNKYLDEAYANQVTRARSTSRKRFDLGAADTRRSSRRAERSERSERGGGREERFESRRTALGRDLYDDRTDYALPSYGLASSGRSRGGRAADGEGDFRNRDRGARAPRATRHTAVSNPYTNLVSSPKAQSAISSRLPLIIGVAAALIVVVLVVWLAVSNARSQANDVPTAPISGISDTTGVEDASGEAPAPRQPATVEAPPTSAEVTYEVAGAGTACYVEEYTDGKRSNAETLTGPTSRKVSVTGTWSIATWVPDALSVKVNGKEVKLESSAQYGGMYACTVSFQDILDAWNKEHGREGAADASKPAAGGGAAASGAATGSAAGTQTGAAGTPGTAAGA</sequence>
<dbReference type="InterPro" id="IPR010982">
    <property type="entry name" value="Lambda_DNA-bd_dom_sf"/>
</dbReference>
<name>A0A6M8J2V3_9ACTN</name>
<feature type="compositionally biased region" description="Polar residues" evidence="1">
    <location>
        <begin position="183"/>
        <end position="196"/>
    </location>
</feature>
<feature type="region of interest" description="Disordered" evidence="1">
    <location>
        <begin position="86"/>
        <end position="126"/>
    </location>
</feature>
<dbReference type="Pfam" id="PF13413">
    <property type="entry name" value="HTH_25"/>
    <property type="match status" value="1"/>
</dbReference>
<proteinExistence type="predicted"/>
<keyword evidence="2" id="KW-0472">Membrane</keyword>
<evidence type="ECO:0000256" key="2">
    <source>
        <dbReference type="SAM" id="Phobius"/>
    </source>
</evidence>
<evidence type="ECO:0000256" key="1">
    <source>
        <dbReference type="SAM" id="MobiDB-lite"/>
    </source>
</evidence>
<organism evidence="3 4">
    <name type="scientific">Berryella wangjianweii</name>
    <dbReference type="NCBI Taxonomy" id="2734634"/>
    <lineage>
        <taxon>Bacteria</taxon>
        <taxon>Bacillati</taxon>
        <taxon>Actinomycetota</taxon>
        <taxon>Coriobacteriia</taxon>
        <taxon>Eggerthellales</taxon>
        <taxon>Eggerthellaceae</taxon>
        <taxon>Berryella</taxon>
    </lineage>
</organism>
<accession>A0A6M8J2V3</accession>
<feature type="compositionally biased region" description="Basic and acidic residues" evidence="1">
    <location>
        <begin position="159"/>
        <end position="174"/>
    </location>
</feature>
<feature type="region of interest" description="Disordered" evidence="1">
    <location>
        <begin position="236"/>
        <end position="271"/>
    </location>
</feature>
<feature type="region of interest" description="Disordered" evidence="1">
    <location>
        <begin position="368"/>
        <end position="409"/>
    </location>
</feature>
<feature type="compositionally biased region" description="Basic and acidic residues" evidence="1">
    <location>
        <begin position="92"/>
        <end position="126"/>
    </location>
</feature>
<keyword evidence="4" id="KW-1185">Reference proteome</keyword>
<reference evidence="4" key="1">
    <citation type="submission" date="2020-05" db="EMBL/GenBank/DDBJ databases">
        <title>Novel species in genus Nocardioides.</title>
        <authorList>
            <person name="Zhang G."/>
        </authorList>
    </citation>
    <scope>NUCLEOTIDE SEQUENCE [LARGE SCALE GENOMIC DNA]</scope>
    <source>
        <strain evidence="4">zg-1050</strain>
    </source>
</reference>
<evidence type="ECO:0000313" key="4">
    <source>
        <dbReference type="Proteomes" id="UP000503297"/>
    </source>
</evidence>
<gene>
    <name evidence="3" type="ORF">HLV38_01715</name>
</gene>